<reference evidence="3 4" key="1">
    <citation type="submission" date="2021-01" db="EMBL/GenBank/DDBJ databases">
        <title>Whole genome shotgun sequence of Actinoplanes humidus NBRC 14915.</title>
        <authorList>
            <person name="Komaki H."/>
            <person name="Tamura T."/>
        </authorList>
    </citation>
    <scope>NUCLEOTIDE SEQUENCE [LARGE SCALE GENOMIC DNA]</scope>
    <source>
        <strain evidence="3 4">NBRC 14915</strain>
    </source>
</reference>
<keyword evidence="2" id="KW-0472">Membrane</keyword>
<dbReference type="InterPro" id="IPR045728">
    <property type="entry name" value="DUF6082"/>
</dbReference>
<feature type="transmembrane region" description="Helical" evidence="2">
    <location>
        <begin position="33"/>
        <end position="57"/>
    </location>
</feature>
<accession>A0ABQ3ZKT8</accession>
<keyword evidence="2" id="KW-1133">Transmembrane helix</keyword>
<gene>
    <name evidence="3" type="ORF">Ahu01nite_022980</name>
</gene>
<evidence type="ECO:0000313" key="3">
    <source>
        <dbReference type="EMBL" id="GIE19196.1"/>
    </source>
</evidence>
<keyword evidence="2" id="KW-0812">Transmembrane</keyword>
<evidence type="ECO:0000256" key="2">
    <source>
        <dbReference type="SAM" id="Phobius"/>
    </source>
</evidence>
<evidence type="ECO:0008006" key="5">
    <source>
        <dbReference type="Google" id="ProtNLM"/>
    </source>
</evidence>
<protein>
    <recommendedName>
        <fullName evidence="5">DUF4760 domain-containing protein</fullName>
    </recommendedName>
</protein>
<dbReference type="Proteomes" id="UP000603200">
    <property type="component" value="Unassembled WGS sequence"/>
</dbReference>
<evidence type="ECO:0000256" key="1">
    <source>
        <dbReference type="SAM" id="MobiDB-lite"/>
    </source>
</evidence>
<organism evidence="3 4">
    <name type="scientific">Winogradskya humida</name>
    <dbReference type="NCBI Taxonomy" id="113566"/>
    <lineage>
        <taxon>Bacteria</taxon>
        <taxon>Bacillati</taxon>
        <taxon>Actinomycetota</taxon>
        <taxon>Actinomycetes</taxon>
        <taxon>Micromonosporales</taxon>
        <taxon>Micromonosporaceae</taxon>
        <taxon>Winogradskya</taxon>
    </lineage>
</organism>
<dbReference type="EMBL" id="BOMN01000027">
    <property type="protein sequence ID" value="GIE19196.1"/>
    <property type="molecule type" value="Genomic_DNA"/>
</dbReference>
<feature type="compositionally biased region" description="Basic and acidic residues" evidence="1">
    <location>
        <begin position="184"/>
        <end position="197"/>
    </location>
</feature>
<dbReference type="Pfam" id="PF19560">
    <property type="entry name" value="DUF6082"/>
    <property type="match status" value="1"/>
</dbReference>
<sequence length="210" mass="23551">MTLGLVGAIVVSPWIIRPFLGQAEEWRELSDVGQAYGGISAILSGLAFCGIAVSLLLQWRQVRLTQLLATRERHFELVKLGLEDPSLIFPTSLGRTVVERRQVAYFNLWVSYWAMLWDASDMGALEARVHFDELFGEEVALNWWTRSGATWSTDPDRRRRTFMAIAHAAYRDAISARIDERDRTMSEAGDNRVDAKSDPASAAEGYAGDL</sequence>
<keyword evidence="4" id="KW-1185">Reference proteome</keyword>
<name>A0ABQ3ZKT8_9ACTN</name>
<proteinExistence type="predicted"/>
<evidence type="ECO:0000313" key="4">
    <source>
        <dbReference type="Proteomes" id="UP000603200"/>
    </source>
</evidence>
<feature type="region of interest" description="Disordered" evidence="1">
    <location>
        <begin position="184"/>
        <end position="210"/>
    </location>
</feature>
<comment type="caution">
    <text evidence="3">The sequence shown here is derived from an EMBL/GenBank/DDBJ whole genome shotgun (WGS) entry which is preliminary data.</text>
</comment>